<organism evidence="1 2">
    <name type="scientific">Paraburkholderia unamae</name>
    <dbReference type="NCBI Taxonomy" id="219649"/>
    <lineage>
        <taxon>Bacteria</taxon>
        <taxon>Pseudomonadati</taxon>
        <taxon>Pseudomonadota</taxon>
        <taxon>Betaproteobacteria</taxon>
        <taxon>Burkholderiales</taxon>
        <taxon>Burkholderiaceae</taxon>
        <taxon>Paraburkholderia</taxon>
    </lineage>
</organism>
<sequence length="374" mass="39301">MAPSLSPSGSQQATALPVSRAFALVLALLATSTSIWISVIAGWDRGGQLGERLAWVLMGLVLLLGAHLIPALCSRASPVVRLPALCIWLVSMAATGYGHATFFVLAQQHSGALRAAALRPDFTAPASIVGRTPADVALERARVTRDLARANAQTCELRCAGLRVTRTTLAAQLAALDVEFGEATRREHLADDARAQQARFQARLDAARVDPVTARIAQTFGVATGAVDLWLALSFGLLLECVACLGWLLALREDLASAVDSRNATTGLAIQPIANAAGAAPSFSESAAELQAAASIPTLAIGDADVASETSPCADLARVEAAVEARSIRPTVIEIRSFLRCSQSRALKMRRHLMSRPDLEHLTGQGTPASALTH</sequence>
<protein>
    <submittedName>
        <fullName evidence="1">Uncharacterized protein</fullName>
    </submittedName>
</protein>
<name>A0ACC6RW21_9BURK</name>
<keyword evidence="2" id="KW-1185">Reference proteome</keyword>
<evidence type="ECO:0000313" key="2">
    <source>
        <dbReference type="Proteomes" id="UP001392318"/>
    </source>
</evidence>
<proteinExistence type="predicted"/>
<dbReference type="EMBL" id="JAYMRU010000050">
    <property type="protein sequence ID" value="MEM5405861.1"/>
    <property type="molecule type" value="Genomic_DNA"/>
</dbReference>
<reference evidence="1" key="1">
    <citation type="submission" date="2024-01" db="EMBL/GenBank/DDBJ databases">
        <title>The diversity of rhizobia nodulating Mimosa spp. in eleven states of Brazil covering several biomes is determined by host plant, location, and edaphic factors.</title>
        <authorList>
            <person name="Rouws L."/>
            <person name="Barauna A."/>
            <person name="Beukes C."/>
            <person name="De Faria S.M."/>
            <person name="Gross E."/>
            <person name="Dos Reis Junior F.B."/>
            <person name="Simon M."/>
            <person name="Maluk M."/>
            <person name="Odee D.W."/>
            <person name="Kenicer G."/>
            <person name="Young J.P.W."/>
            <person name="Reis V.M."/>
            <person name="Zilli J."/>
            <person name="James E.K."/>
        </authorList>
    </citation>
    <scope>NUCLEOTIDE SEQUENCE</scope>
    <source>
        <strain evidence="1">JPY452</strain>
    </source>
</reference>
<gene>
    <name evidence="1" type="ORF">VSR83_38715</name>
</gene>
<accession>A0ACC6RW21</accession>
<evidence type="ECO:0000313" key="1">
    <source>
        <dbReference type="EMBL" id="MEM5405861.1"/>
    </source>
</evidence>
<comment type="caution">
    <text evidence="1">The sequence shown here is derived from an EMBL/GenBank/DDBJ whole genome shotgun (WGS) entry which is preliminary data.</text>
</comment>
<dbReference type="Proteomes" id="UP001392318">
    <property type="component" value="Unassembled WGS sequence"/>
</dbReference>